<reference evidence="8 9" key="1">
    <citation type="journal article" date="2013" name="BMC Genomics">
        <title>Reconstruction of the lipid metabolism for the microalga Monoraphidium neglectum from its genome sequence reveals characteristics suitable for biofuel production.</title>
        <authorList>
            <person name="Bogen C."/>
            <person name="Al-Dilaimi A."/>
            <person name="Albersmeier A."/>
            <person name="Wichmann J."/>
            <person name="Grundmann M."/>
            <person name="Rupp O."/>
            <person name="Lauersen K.J."/>
            <person name="Blifernez-Klassen O."/>
            <person name="Kalinowski J."/>
            <person name="Goesmann A."/>
            <person name="Mussgnug J.H."/>
            <person name="Kruse O."/>
        </authorList>
    </citation>
    <scope>NUCLEOTIDE SEQUENCE [LARGE SCALE GENOMIC DNA]</scope>
    <source>
        <strain evidence="8 9">SAG 48.87</strain>
    </source>
</reference>
<dbReference type="Gene3D" id="2.60.120.10">
    <property type="entry name" value="Jelly Rolls"/>
    <property type="match status" value="1"/>
</dbReference>
<dbReference type="STRING" id="145388.A0A0D2KWS8"/>
<keyword evidence="4" id="KW-0223">Dioxygenase</keyword>
<dbReference type="RefSeq" id="XP_013898718.1">
    <property type="nucleotide sequence ID" value="XM_014043264.1"/>
</dbReference>
<dbReference type="GO" id="GO:0017172">
    <property type="term" value="F:cysteine dioxygenase activity"/>
    <property type="evidence" value="ECO:0007669"/>
    <property type="project" value="UniProtKB-EC"/>
</dbReference>
<sequence>MSQPHPHHPQEEDHYLPTPLGAAATPTPADAPHLPGVLRATSPCPLLCHTGTARVAPGEVAYINDHDGLHAVRCPLDCPSEEGGITLHLYAPPIRRVKLFEPENDRVVQRVPGFFTMRGQKMPADKL</sequence>
<evidence type="ECO:0000256" key="5">
    <source>
        <dbReference type="ARBA" id="ARBA00023002"/>
    </source>
</evidence>
<comment type="similarity">
    <text evidence="1">Belongs to the cysteine dioxygenase family.</text>
</comment>
<dbReference type="PANTHER" id="PTHR12918">
    <property type="entry name" value="CYSTEINE DIOXYGENASE"/>
    <property type="match status" value="1"/>
</dbReference>
<dbReference type="Proteomes" id="UP000054498">
    <property type="component" value="Unassembled WGS sequence"/>
</dbReference>
<dbReference type="GO" id="GO:0019448">
    <property type="term" value="P:L-cysteine catabolic process"/>
    <property type="evidence" value="ECO:0007669"/>
    <property type="project" value="TreeGrafter"/>
</dbReference>
<feature type="compositionally biased region" description="Low complexity" evidence="7">
    <location>
        <begin position="16"/>
        <end position="35"/>
    </location>
</feature>
<dbReference type="KEGG" id="mng:MNEG_8258"/>
<dbReference type="SUPFAM" id="SSF51182">
    <property type="entry name" value="RmlC-like cupins"/>
    <property type="match status" value="1"/>
</dbReference>
<dbReference type="PANTHER" id="PTHR12918:SF1">
    <property type="entry name" value="CYSTEINE DIOXYGENASE TYPE 1"/>
    <property type="match status" value="1"/>
</dbReference>
<name>A0A0D2KWS8_9CHLO</name>
<keyword evidence="6" id="KW-0408">Iron</keyword>
<evidence type="ECO:0000256" key="4">
    <source>
        <dbReference type="ARBA" id="ARBA00022964"/>
    </source>
</evidence>
<protein>
    <recommendedName>
        <fullName evidence="2">cysteine dioxygenase</fullName>
        <ecNumber evidence="2">1.13.11.20</ecNumber>
    </recommendedName>
</protein>
<organism evidence="8 9">
    <name type="scientific">Monoraphidium neglectum</name>
    <dbReference type="NCBI Taxonomy" id="145388"/>
    <lineage>
        <taxon>Eukaryota</taxon>
        <taxon>Viridiplantae</taxon>
        <taxon>Chlorophyta</taxon>
        <taxon>core chlorophytes</taxon>
        <taxon>Chlorophyceae</taxon>
        <taxon>CS clade</taxon>
        <taxon>Sphaeropleales</taxon>
        <taxon>Selenastraceae</taxon>
        <taxon>Monoraphidium</taxon>
    </lineage>
</organism>
<proteinExistence type="inferred from homology"/>
<evidence type="ECO:0000313" key="8">
    <source>
        <dbReference type="EMBL" id="KIY99698.1"/>
    </source>
</evidence>
<keyword evidence="5" id="KW-0560">Oxidoreductase</keyword>
<dbReference type="GO" id="GO:0008198">
    <property type="term" value="F:ferrous iron binding"/>
    <property type="evidence" value="ECO:0007669"/>
    <property type="project" value="TreeGrafter"/>
</dbReference>
<keyword evidence="3" id="KW-0479">Metal-binding</keyword>
<accession>A0A0D2KWS8</accession>
<dbReference type="GeneID" id="25741134"/>
<evidence type="ECO:0000256" key="1">
    <source>
        <dbReference type="ARBA" id="ARBA00006622"/>
    </source>
</evidence>
<dbReference type="InterPro" id="IPR010300">
    <property type="entry name" value="CDO_1"/>
</dbReference>
<evidence type="ECO:0000256" key="3">
    <source>
        <dbReference type="ARBA" id="ARBA00022723"/>
    </source>
</evidence>
<gene>
    <name evidence="8" type="ORF">MNEG_8258</name>
</gene>
<dbReference type="InterPro" id="IPR011051">
    <property type="entry name" value="RmlC_Cupin_sf"/>
</dbReference>
<dbReference type="InterPro" id="IPR014710">
    <property type="entry name" value="RmlC-like_jellyroll"/>
</dbReference>
<keyword evidence="9" id="KW-1185">Reference proteome</keyword>
<dbReference type="EC" id="1.13.11.20" evidence="2"/>
<dbReference type="EMBL" id="KK101768">
    <property type="protein sequence ID" value="KIY99698.1"/>
    <property type="molecule type" value="Genomic_DNA"/>
</dbReference>
<evidence type="ECO:0000256" key="6">
    <source>
        <dbReference type="ARBA" id="ARBA00023004"/>
    </source>
</evidence>
<evidence type="ECO:0000256" key="7">
    <source>
        <dbReference type="SAM" id="MobiDB-lite"/>
    </source>
</evidence>
<dbReference type="OrthoDB" id="543511at2759"/>
<evidence type="ECO:0000313" key="9">
    <source>
        <dbReference type="Proteomes" id="UP000054498"/>
    </source>
</evidence>
<evidence type="ECO:0000256" key="2">
    <source>
        <dbReference type="ARBA" id="ARBA00013133"/>
    </source>
</evidence>
<feature type="region of interest" description="Disordered" evidence="7">
    <location>
        <begin position="1"/>
        <end position="36"/>
    </location>
</feature>
<dbReference type="AlphaFoldDB" id="A0A0D2KWS8"/>